<dbReference type="Pfam" id="PF01297">
    <property type="entry name" value="ZnuA"/>
    <property type="match status" value="2"/>
</dbReference>
<dbReference type="Proteomes" id="UP000220527">
    <property type="component" value="Unassembled WGS sequence"/>
</dbReference>
<dbReference type="SUPFAM" id="SSF53807">
    <property type="entry name" value="Helical backbone' metal receptor"/>
    <property type="match status" value="1"/>
</dbReference>
<comment type="caution">
    <text evidence="8">The sequence shown here is derived from an EMBL/GenBank/DDBJ whole genome shotgun (WGS) entry which is preliminary data.</text>
</comment>
<feature type="chain" id="PRO_5012721169" description="ABC transporter substrate-binding protein" evidence="7">
    <location>
        <begin position="28"/>
        <end position="480"/>
    </location>
</feature>
<evidence type="ECO:0000256" key="6">
    <source>
        <dbReference type="SAM" id="MobiDB-lite"/>
    </source>
</evidence>
<dbReference type="InterPro" id="IPR006128">
    <property type="entry name" value="Lipoprotein_PsaA-like"/>
</dbReference>
<dbReference type="OrthoDB" id="9810636at2"/>
<feature type="compositionally biased region" description="Low complexity" evidence="6">
    <location>
        <begin position="29"/>
        <end position="53"/>
    </location>
</feature>
<evidence type="ECO:0000256" key="5">
    <source>
        <dbReference type="RuleBase" id="RU003512"/>
    </source>
</evidence>
<sequence length="480" mass="51059">MSRSRPLFLVLFVVLAMLLAACGAAPSAQPTTAPAAPATEVPATEPTEAPTAEPTEEPVADVPPLNVVATYSILGDLVEHVAGDLINLTTLVGYDGDPHVYEPTPRDSVTLAQADLLFENGLEFELWLDALFEASGSQATRVVVSEGITPLPFDWDHHDHDHDHDHDHHKDPLAHACKHFEDEPTAVTAGTSMADAEAIPDDHTLYVVSLSDGAGMVSLSYDEEGDVSFFLGSAVSLTLSLGTSELEPEAVELISEGCDAIALVYTFELEPGDYTLSFGPDAGEQVALVWEEVGHDHGHHHGEFDPHVWQDPNNAIIMVEAIRDALMLADAPNAEVYAQNAAAYIVELEELDRFIVAEVARIPMAQRQLVTNHDTFGYFAARYGFEVLGTALGATTEAADPAAGAIAELVQQIQAAGVPAIFTENTSNPALMETIAREAGVSLAPPLYTDALGAPGSPGATYIGMVRVNVTTIVEALTQE</sequence>
<keyword evidence="2 5" id="KW-0813">Transport</keyword>
<proteinExistence type="inferred from homology"/>
<dbReference type="GO" id="GO:0007155">
    <property type="term" value="P:cell adhesion"/>
    <property type="evidence" value="ECO:0007669"/>
    <property type="project" value="InterPro"/>
</dbReference>
<keyword evidence="9" id="KW-1185">Reference proteome</keyword>
<dbReference type="InterPro" id="IPR006127">
    <property type="entry name" value="ZnuA-like"/>
</dbReference>
<dbReference type="PANTHER" id="PTHR42953">
    <property type="entry name" value="HIGH-AFFINITY ZINC UPTAKE SYSTEM PROTEIN ZNUA-RELATED"/>
    <property type="match status" value="1"/>
</dbReference>
<name>A0A2A6RP36_9CHLR</name>
<dbReference type="GO" id="GO:0046872">
    <property type="term" value="F:metal ion binding"/>
    <property type="evidence" value="ECO:0007669"/>
    <property type="project" value="UniProtKB-KW"/>
</dbReference>
<organism evidence="8 9">
    <name type="scientific">Candidatus Viridilinea mediisalina</name>
    <dbReference type="NCBI Taxonomy" id="2024553"/>
    <lineage>
        <taxon>Bacteria</taxon>
        <taxon>Bacillati</taxon>
        <taxon>Chloroflexota</taxon>
        <taxon>Chloroflexia</taxon>
        <taxon>Chloroflexales</taxon>
        <taxon>Chloroflexineae</taxon>
        <taxon>Oscillochloridaceae</taxon>
        <taxon>Candidatus Viridilinea</taxon>
    </lineage>
</organism>
<dbReference type="AlphaFoldDB" id="A0A2A6RP36"/>
<reference evidence="9" key="1">
    <citation type="submission" date="2017-08" db="EMBL/GenBank/DDBJ databases">
        <authorList>
            <person name="Grouzdev D.S."/>
            <person name="Gaisin V.A."/>
            <person name="Rysina M.S."/>
            <person name="Gorlenko V.M."/>
        </authorList>
    </citation>
    <scope>NUCLEOTIDE SEQUENCE [LARGE SCALE GENOMIC DNA]</scope>
    <source>
        <strain evidence="9">Kir15-3F</strain>
    </source>
</reference>
<evidence type="ECO:0000256" key="3">
    <source>
        <dbReference type="ARBA" id="ARBA00022723"/>
    </source>
</evidence>
<keyword evidence="4 7" id="KW-0732">Signal</keyword>
<dbReference type="InterPro" id="IPR006129">
    <property type="entry name" value="AdhesinB"/>
</dbReference>
<dbReference type="RefSeq" id="WP_097642276.1">
    <property type="nucleotide sequence ID" value="NZ_NQWI01000003.1"/>
</dbReference>
<accession>A0A2A6RP36</accession>
<evidence type="ECO:0000313" key="9">
    <source>
        <dbReference type="Proteomes" id="UP000220527"/>
    </source>
</evidence>
<comment type="similarity">
    <text evidence="5">Belongs to the bacterial solute-binding protein 9 family.</text>
</comment>
<dbReference type="PROSITE" id="PS51257">
    <property type="entry name" value="PROKAR_LIPOPROTEIN"/>
    <property type="match status" value="1"/>
</dbReference>
<evidence type="ECO:0000256" key="1">
    <source>
        <dbReference type="ARBA" id="ARBA00004196"/>
    </source>
</evidence>
<dbReference type="Gene3D" id="3.40.50.1980">
    <property type="entry name" value="Nitrogenase molybdenum iron protein domain"/>
    <property type="match status" value="3"/>
</dbReference>
<dbReference type="PANTHER" id="PTHR42953:SF1">
    <property type="entry name" value="METAL-BINDING PROTEIN HI_0362-RELATED"/>
    <property type="match status" value="1"/>
</dbReference>
<dbReference type="GO" id="GO:0030001">
    <property type="term" value="P:metal ion transport"/>
    <property type="evidence" value="ECO:0007669"/>
    <property type="project" value="InterPro"/>
</dbReference>
<evidence type="ECO:0000313" key="8">
    <source>
        <dbReference type="EMBL" id="PDW04864.1"/>
    </source>
</evidence>
<dbReference type="EMBL" id="NQWI01000003">
    <property type="protein sequence ID" value="PDW04864.1"/>
    <property type="molecule type" value="Genomic_DNA"/>
</dbReference>
<evidence type="ECO:0000256" key="4">
    <source>
        <dbReference type="ARBA" id="ARBA00022729"/>
    </source>
</evidence>
<feature type="signal peptide" evidence="7">
    <location>
        <begin position="1"/>
        <end position="27"/>
    </location>
</feature>
<keyword evidence="3" id="KW-0479">Metal-binding</keyword>
<dbReference type="GO" id="GO:0030313">
    <property type="term" value="C:cell envelope"/>
    <property type="evidence" value="ECO:0007669"/>
    <property type="project" value="UniProtKB-SubCell"/>
</dbReference>
<gene>
    <name evidence="8" type="ORF">CJ255_01260</name>
</gene>
<comment type="subcellular location">
    <subcellularLocation>
        <location evidence="1">Cell envelope</location>
    </subcellularLocation>
</comment>
<feature type="region of interest" description="Disordered" evidence="6">
    <location>
        <begin position="29"/>
        <end position="61"/>
    </location>
</feature>
<evidence type="ECO:0008006" key="10">
    <source>
        <dbReference type="Google" id="ProtNLM"/>
    </source>
</evidence>
<evidence type="ECO:0000256" key="7">
    <source>
        <dbReference type="SAM" id="SignalP"/>
    </source>
</evidence>
<dbReference type="PRINTS" id="PR00690">
    <property type="entry name" value="ADHESNFAMILY"/>
</dbReference>
<protein>
    <recommendedName>
        <fullName evidence="10">ABC transporter substrate-binding protein</fullName>
    </recommendedName>
</protein>
<dbReference type="InterPro" id="IPR050492">
    <property type="entry name" value="Bact_metal-bind_prot9"/>
</dbReference>
<dbReference type="PRINTS" id="PR00691">
    <property type="entry name" value="ADHESINB"/>
</dbReference>
<evidence type="ECO:0000256" key="2">
    <source>
        <dbReference type="ARBA" id="ARBA00022448"/>
    </source>
</evidence>